<dbReference type="PANTHER" id="PTHR42709">
    <property type="entry name" value="ALKALINE PHOSPHATASE LIKE PROTEIN"/>
    <property type="match status" value="1"/>
</dbReference>
<sequence length="147" mass="16131">MFTDLAAYLGLFSAAFLAATLLPAQSEAVLVGLILADRHPLIALLTVATLGNVLGSVANWLIGRFIEHFRHRRWFPVSDKGLARAEAWYRRYGLWSLLLAWMPVIGDPITVIAGVFRTPFPIFLLLVAIAKLGRYLVLAAVTQGVMG</sequence>
<protein>
    <submittedName>
        <fullName evidence="3">DedA family protein</fullName>
    </submittedName>
</protein>
<comment type="caution">
    <text evidence="3">The sequence shown here is derived from an EMBL/GenBank/DDBJ whole genome shotgun (WGS) entry which is preliminary data.</text>
</comment>
<evidence type="ECO:0000313" key="4">
    <source>
        <dbReference type="Proteomes" id="UP000308828"/>
    </source>
</evidence>
<evidence type="ECO:0000313" key="3">
    <source>
        <dbReference type="EMBL" id="THV22974.1"/>
    </source>
</evidence>
<proteinExistence type="predicted"/>
<dbReference type="OrthoDB" id="9814483at2"/>
<name>A0A4S8P5A9_9HYPH</name>
<reference evidence="3 4" key="1">
    <citation type="submission" date="2019-04" db="EMBL/GenBank/DDBJ databases">
        <title>Genome sequence of strain shin9-1.</title>
        <authorList>
            <person name="Gao J."/>
            <person name="Sun J."/>
        </authorList>
    </citation>
    <scope>NUCLEOTIDE SEQUENCE [LARGE SCALE GENOMIC DNA]</scope>
    <source>
        <strain evidence="4">shin9-1</strain>
    </source>
</reference>
<accession>A0A4S8P5A9</accession>
<evidence type="ECO:0000259" key="2">
    <source>
        <dbReference type="Pfam" id="PF09335"/>
    </source>
</evidence>
<feature type="transmembrane region" description="Helical" evidence="1">
    <location>
        <begin position="92"/>
        <end position="116"/>
    </location>
</feature>
<keyword evidence="1" id="KW-0812">Transmembrane</keyword>
<gene>
    <name evidence="3" type="ORF">FAA97_10090</name>
</gene>
<dbReference type="InterPro" id="IPR051311">
    <property type="entry name" value="DedA_domain"/>
</dbReference>
<dbReference type="Pfam" id="PF09335">
    <property type="entry name" value="VTT_dom"/>
    <property type="match status" value="1"/>
</dbReference>
<dbReference type="InterPro" id="IPR032816">
    <property type="entry name" value="VTT_dom"/>
</dbReference>
<organism evidence="3 4">
    <name type="scientific">Peteryoungia ipomoeae</name>
    <dbReference type="NCBI Taxonomy" id="1210932"/>
    <lineage>
        <taxon>Bacteria</taxon>
        <taxon>Pseudomonadati</taxon>
        <taxon>Pseudomonadota</taxon>
        <taxon>Alphaproteobacteria</taxon>
        <taxon>Hyphomicrobiales</taxon>
        <taxon>Rhizobiaceae</taxon>
        <taxon>Peteryoungia</taxon>
    </lineage>
</organism>
<dbReference type="RefSeq" id="WP_136598418.1">
    <property type="nucleotide sequence ID" value="NZ_STGV01000003.1"/>
</dbReference>
<keyword evidence="1" id="KW-0472">Membrane</keyword>
<dbReference type="EMBL" id="STGV01000003">
    <property type="protein sequence ID" value="THV22974.1"/>
    <property type="molecule type" value="Genomic_DNA"/>
</dbReference>
<feature type="domain" description="VTT" evidence="2">
    <location>
        <begin position="28"/>
        <end position="141"/>
    </location>
</feature>
<feature type="transmembrane region" description="Helical" evidence="1">
    <location>
        <begin position="42"/>
        <end position="62"/>
    </location>
</feature>
<dbReference type="AlphaFoldDB" id="A0A4S8P5A9"/>
<dbReference type="Proteomes" id="UP000308828">
    <property type="component" value="Unassembled WGS sequence"/>
</dbReference>
<keyword evidence="4" id="KW-1185">Reference proteome</keyword>
<feature type="transmembrane region" description="Helical" evidence="1">
    <location>
        <begin position="122"/>
        <end position="141"/>
    </location>
</feature>
<evidence type="ECO:0000256" key="1">
    <source>
        <dbReference type="SAM" id="Phobius"/>
    </source>
</evidence>
<dbReference type="PANTHER" id="PTHR42709:SF4">
    <property type="entry name" value="INNER MEMBRANE PROTEIN YQAA"/>
    <property type="match status" value="1"/>
</dbReference>
<keyword evidence="1" id="KW-1133">Transmembrane helix</keyword>